<sequence>MNQELPDVEIFAVRDDFDRIARRYIGAVVDNGGRVLLVRRRVDSELRPGCWEVPVARLADNENLVQASDRGLAAGTCLQIEEITAYHGFVDFIDRGGVLARLHLFAVSVTDVMRLRIGGDYEAHSWEPAEVIEEFISRYRQRPG</sequence>
<evidence type="ECO:0000313" key="1">
    <source>
        <dbReference type="EMBL" id="SDX98422.1"/>
    </source>
</evidence>
<dbReference type="InterPro" id="IPR015797">
    <property type="entry name" value="NUDIX_hydrolase-like_dom_sf"/>
</dbReference>
<dbReference type="EMBL" id="FNOK01000018">
    <property type="protein sequence ID" value="SDX98422.1"/>
    <property type="molecule type" value="Genomic_DNA"/>
</dbReference>
<dbReference type="Proteomes" id="UP000199529">
    <property type="component" value="Unassembled WGS sequence"/>
</dbReference>
<dbReference type="STRING" id="418495.SAMN05216215_101852"/>
<proteinExistence type="predicted"/>
<dbReference type="Gene3D" id="3.90.79.10">
    <property type="entry name" value="Nucleoside Triphosphate Pyrophosphohydrolase"/>
    <property type="match status" value="1"/>
</dbReference>
<dbReference type="SUPFAM" id="SSF55811">
    <property type="entry name" value="Nudix"/>
    <property type="match status" value="1"/>
</dbReference>
<protein>
    <submittedName>
        <fullName evidence="1">8-oxo-dGTP diphosphatase</fullName>
    </submittedName>
</protein>
<name>A0A1H3G506_9PSEU</name>
<dbReference type="AlphaFoldDB" id="A0A1H3G506"/>
<dbReference type="RefSeq" id="WP_093267500.1">
    <property type="nucleotide sequence ID" value="NZ_FNOK01000018.1"/>
</dbReference>
<reference evidence="2" key="1">
    <citation type="submission" date="2016-10" db="EMBL/GenBank/DDBJ databases">
        <authorList>
            <person name="Varghese N."/>
            <person name="Submissions S."/>
        </authorList>
    </citation>
    <scope>NUCLEOTIDE SEQUENCE [LARGE SCALE GENOMIC DNA]</scope>
    <source>
        <strain evidence="2">CGMCC 4.3530</strain>
    </source>
</reference>
<gene>
    <name evidence="1" type="ORF">SAMN05216215_101852</name>
</gene>
<evidence type="ECO:0000313" key="2">
    <source>
        <dbReference type="Proteomes" id="UP000199529"/>
    </source>
</evidence>
<dbReference type="OrthoDB" id="9804442at2"/>
<organism evidence="1 2">
    <name type="scientific">Saccharopolyspora shandongensis</name>
    <dbReference type="NCBI Taxonomy" id="418495"/>
    <lineage>
        <taxon>Bacteria</taxon>
        <taxon>Bacillati</taxon>
        <taxon>Actinomycetota</taxon>
        <taxon>Actinomycetes</taxon>
        <taxon>Pseudonocardiales</taxon>
        <taxon>Pseudonocardiaceae</taxon>
        <taxon>Saccharopolyspora</taxon>
    </lineage>
</organism>
<accession>A0A1H3G506</accession>
<keyword evidence="2" id="KW-1185">Reference proteome</keyword>